<dbReference type="PANTHER" id="PTHR43884:SF20">
    <property type="entry name" value="ACYL-COA DEHYDROGENASE FADE28"/>
    <property type="match status" value="1"/>
</dbReference>
<dbReference type="Pfam" id="PF02771">
    <property type="entry name" value="Acyl-CoA_dh_N"/>
    <property type="match status" value="1"/>
</dbReference>
<dbReference type="InterPro" id="IPR013786">
    <property type="entry name" value="AcylCoA_DH/ox_N"/>
</dbReference>
<feature type="domain" description="Acyl-CoA dehydrogenase/oxidase C-terminal" evidence="6">
    <location>
        <begin position="221"/>
        <end position="351"/>
    </location>
</feature>
<keyword evidence="9" id="KW-1185">Reference proteome</keyword>
<dbReference type="InterPro" id="IPR009100">
    <property type="entry name" value="AcylCoA_DH/oxidase_NM_dom_sf"/>
</dbReference>
<feature type="domain" description="Acyl-CoA dehydrogenase/oxidase N-terminal" evidence="7">
    <location>
        <begin position="6"/>
        <end position="117"/>
    </location>
</feature>
<gene>
    <name evidence="8" type="ORF">ABID41_001137</name>
</gene>
<keyword evidence="3" id="KW-0285">Flavoprotein</keyword>
<evidence type="ECO:0000256" key="5">
    <source>
        <dbReference type="ARBA" id="ARBA00023002"/>
    </source>
</evidence>
<evidence type="ECO:0000256" key="4">
    <source>
        <dbReference type="ARBA" id="ARBA00022827"/>
    </source>
</evidence>
<dbReference type="InterPro" id="IPR036250">
    <property type="entry name" value="AcylCo_DH-like_C"/>
</dbReference>
<dbReference type="CDD" id="cd00567">
    <property type="entry name" value="ACAD"/>
    <property type="match status" value="1"/>
</dbReference>
<dbReference type="InterPro" id="IPR009075">
    <property type="entry name" value="AcylCo_DH/oxidase_C"/>
</dbReference>
<dbReference type="RefSeq" id="WP_354297283.1">
    <property type="nucleotide sequence ID" value="NZ_JBEPLU010000001.1"/>
</dbReference>
<evidence type="ECO:0000313" key="9">
    <source>
        <dbReference type="Proteomes" id="UP001549110"/>
    </source>
</evidence>
<dbReference type="EMBL" id="JBEPLU010000001">
    <property type="protein sequence ID" value="MET3526042.1"/>
    <property type="molecule type" value="Genomic_DNA"/>
</dbReference>
<comment type="caution">
    <text evidence="8">The sequence shown here is derived from an EMBL/GenBank/DDBJ whole genome shotgun (WGS) entry which is preliminary data.</text>
</comment>
<evidence type="ECO:0000256" key="3">
    <source>
        <dbReference type="ARBA" id="ARBA00022630"/>
    </source>
</evidence>
<dbReference type="Gene3D" id="1.10.540.10">
    <property type="entry name" value="Acyl-CoA dehydrogenase/oxidase, N-terminal domain"/>
    <property type="match status" value="1"/>
</dbReference>
<dbReference type="Gene3D" id="1.20.140.10">
    <property type="entry name" value="Butyryl-CoA Dehydrogenase, subunit A, domain 3"/>
    <property type="match status" value="1"/>
</dbReference>
<dbReference type="InterPro" id="IPR037069">
    <property type="entry name" value="AcylCoA_DH/ox_N_sf"/>
</dbReference>
<comment type="similarity">
    <text evidence="2">Belongs to the acyl-CoA dehydrogenase family.</text>
</comment>
<reference evidence="8 9" key="1">
    <citation type="submission" date="2024-06" db="EMBL/GenBank/DDBJ databases">
        <title>Genomic Encyclopedia of Type Strains, Phase IV (KMG-IV): sequencing the most valuable type-strain genomes for metagenomic binning, comparative biology and taxonomic classification.</title>
        <authorList>
            <person name="Goeker M."/>
        </authorList>
    </citation>
    <scope>NUCLEOTIDE SEQUENCE [LARGE SCALE GENOMIC DNA]</scope>
    <source>
        <strain evidence="8 9">DSM 17809</strain>
    </source>
</reference>
<accession>A0ABV2EG74</accession>
<organism evidence="8 9">
    <name type="scientific">Phenylobacterium koreense</name>
    <dbReference type="NCBI Taxonomy" id="266125"/>
    <lineage>
        <taxon>Bacteria</taxon>
        <taxon>Pseudomonadati</taxon>
        <taxon>Pseudomonadota</taxon>
        <taxon>Alphaproteobacteria</taxon>
        <taxon>Caulobacterales</taxon>
        <taxon>Caulobacteraceae</taxon>
        <taxon>Phenylobacterium</taxon>
    </lineage>
</organism>
<keyword evidence="4" id="KW-0274">FAD</keyword>
<evidence type="ECO:0000313" key="8">
    <source>
        <dbReference type="EMBL" id="MET3526042.1"/>
    </source>
</evidence>
<sequence>MDFSITPDQRLMQESLSRVLEAAAPLERVRKFAADREDPGADIWAALCDFGLPGVVVDEEHGGLGLGLLDAALAAEALGRSVAPTSFLGAVAGSVALTRAGSAAQQSAWLPKIAAGEVIVGLAISEPIAGARDGAGVDADGDRLTGKALFVTDAMSADLFVVADNAGGLHLVDGHAAGLAREPMTTIDLTRRLGELRFEGTESEPLAAHGLDAVRDAAWTLLAADTLGAAQVMIEKAVAYAKERRQFGRVIGSFQAVKHMCAEMAAELEPCRSLVWYAAYAFDDAPEEASLTAAHAKAHLSEVGRFIARTATEVHGGMGITDLLGLHYWFKRIGLDRQLLGGPERVRRIAAQIQGLAA</sequence>
<dbReference type="PANTHER" id="PTHR43884">
    <property type="entry name" value="ACYL-COA DEHYDROGENASE"/>
    <property type="match status" value="1"/>
</dbReference>
<comment type="cofactor">
    <cofactor evidence="1">
        <name>FAD</name>
        <dbReference type="ChEBI" id="CHEBI:57692"/>
    </cofactor>
</comment>
<proteinExistence type="inferred from homology"/>
<evidence type="ECO:0000256" key="2">
    <source>
        <dbReference type="ARBA" id="ARBA00009347"/>
    </source>
</evidence>
<evidence type="ECO:0000259" key="7">
    <source>
        <dbReference type="Pfam" id="PF02771"/>
    </source>
</evidence>
<evidence type="ECO:0000259" key="6">
    <source>
        <dbReference type="Pfam" id="PF00441"/>
    </source>
</evidence>
<dbReference type="Gene3D" id="2.40.110.10">
    <property type="entry name" value="Butyryl-CoA Dehydrogenase, subunit A, domain 2"/>
    <property type="match status" value="1"/>
</dbReference>
<keyword evidence="5" id="KW-0560">Oxidoreductase</keyword>
<dbReference type="InterPro" id="IPR046373">
    <property type="entry name" value="Acyl-CoA_Oxase/DH_mid-dom_sf"/>
</dbReference>
<dbReference type="Pfam" id="PF00441">
    <property type="entry name" value="Acyl-CoA_dh_1"/>
    <property type="match status" value="1"/>
</dbReference>
<dbReference type="Proteomes" id="UP001549110">
    <property type="component" value="Unassembled WGS sequence"/>
</dbReference>
<evidence type="ECO:0000256" key="1">
    <source>
        <dbReference type="ARBA" id="ARBA00001974"/>
    </source>
</evidence>
<dbReference type="SUPFAM" id="SSF47203">
    <property type="entry name" value="Acyl-CoA dehydrogenase C-terminal domain-like"/>
    <property type="match status" value="1"/>
</dbReference>
<dbReference type="SUPFAM" id="SSF56645">
    <property type="entry name" value="Acyl-CoA dehydrogenase NM domain-like"/>
    <property type="match status" value="1"/>
</dbReference>
<protein>
    <submittedName>
        <fullName evidence="8">Alkylation response protein AidB-like acyl-CoA dehydrogenase</fullName>
    </submittedName>
</protein>
<name>A0ABV2EG74_9CAUL</name>